<dbReference type="Pfam" id="PF07734">
    <property type="entry name" value="FBA_1"/>
    <property type="match status" value="1"/>
</dbReference>
<dbReference type="SUPFAM" id="SSF50965">
    <property type="entry name" value="Galactose oxidase, central domain"/>
    <property type="match status" value="1"/>
</dbReference>
<sequence>MATTSTTRRHASKTEATMSMAIPTLPQEIIAEILSRLPVKSLGQFRCVSKPWLSLISDTHFIKMHLKQRLSQKVFMSFWFRLKIRSLDFEALVNHVGDEKSAIKNLQLPLELGSIRRVKILGSCDGLLCLRLGDNDVIIWNPCIREYKKLQEFNGLGGSYGFGYDCENDDYKLVKVIPRNGSDEISVDVFSLKTNSWRRVCYGGYKFDLVDDVGTLLNGAVYWQANRGDTKDTSFIVSFDIVNEKFSELPIPDCKFVEGPMLGVLGGSLCACRSEFGKDVEMWAMKEDGAKVSWIKFATVRLGMEPEYIREYSIPLCFAKNGEALMLKGGLQLDAYNLKKNGYRRLFISPDGDCEFDGALYVESLVSPNVYDGAHWQTPSIQENDQEKIDGVAR</sequence>
<dbReference type="InterPro" id="IPR017451">
    <property type="entry name" value="F-box-assoc_interact_dom"/>
</dbReference>
<dbReference type="PROSITE" id="PS50181">
    <property type="entry name" value="FBOX"/>
    <property type="match status" value="1"/>
</dbReference>
<dbReference type="Pfam" id="PF00646">
    <property type="entry name" value="F-box"/>
    <property type="match status" value="1"/>
</dbReference>
<evidence type="ECO:0000259" key="1">
    <source>
        <dbReference type="PROSITE" id="PS50181"/>
    </source>
</evidence>
<dbReference type="NCBIfam" id="TIGR01640">
    <property type="entry name" value="F_box_assoc_1"/>
    <property type="match status" value="1"/>
</dbReference>
<dbReference type="InterPro" id="IPR001810">
    <property type="entry name" value="F-box_dom"/>
</dbReference>
<dbReference type="EMBL" id="OIVN01000526">
    <property type="protein sequence ID" value="SPC81632.1"/>
    <property type="molecule type" value="Genomic_DNA"/>
</dbReference>
<reference evidence="2" key="1">
    <citation type="submission" date="2018-02" db="EMBL/GenBank/DDBJ databases">
        <authorList>
            <person name="Cohen D.B."/>
            <person name="Kent A.D."/>
        </authorList>
    </citation>
    <scope>NUCLEOTIDE SEQUENCE</scope>
</reference>
<organism evidence="2">
    <name type="scientific">Fagus sylvatica</name>
    <name type="common">Beechnut</name>
    <dbReference type="NCBI Taxonomy" id="28930"/>
    <lineage>
        <taxon>Eukaryota</taxon>
        <taxon>Viridiplantae</taxon>
        <taxon>Streptophyta</taxon>
        <taxon>Embryophyta</taxon>
        <taxon>Tracheophyta</taxon>
        <taxon>Spermatophyta</taxon>
        <taxon>Magnoliopsida</taxon>
        <taxon>eudicotyledons</taxon>
        <taxon>Gunneridae</taxon>
        <taxon>Pentapetalae</taxon>
        <taxon>rosids</taxon>
        <taxon>fabids</taxon>
        <taxon>Fagales</taxon>
        <taxon>Fagaceae</taxon>
        <taxon>Fagus</taxon>
    </lineage>
</organism>
<dbReference type="PANTHER" id="PTHR31672">
    <property type="entry name" value="BNACNNG10540D PROTEIN"/>
    <property type="match status" value="1"/>
</dbReference>
<gene>
    <name evidence="2" type="ORF">FSB_LOCUS9514</name>
</gene>
<dbReference type="SUPFAM" id="SSF81383">
    <property type="entry name" value="F-box domain"/>
    <property type="match status" value="1"/>
</dbReference>
<dbReference type="PANTHER" id="PTHR31672:SF13">
    <property type="entry name" value="F-BOX PROTEIN CPR30-LIKE"/>
    <property type="match status" value="1"/>
</dbReference>
<dbReference type="InterPro" id="IPR050796">
    <property type="entry name" value="SCF_F-box_component"/>
</dbReference>
<dbReference type="AlphaFoldDB" id="A0A2N9F3D3"/>
<protein>
    <recommendedName>
        <fullName evidence="1">F-box domain-containing protein</fullName>
    </recommendedName>
</protein>
<dbReference type="InterPro" id="IPR011043">
    <property type="entry name" value="Gal_Oxase/kelch_b-propeller"/>
</dbReference>
<dbReference type="InterPro" id="IPR006527">
    <property type="entry name" value="F-box-assoc_dom_typ1"/>
</dbReference>
<feature type="domain" description="F-box" evidence="1">
    <location>
        <begin position="19"/>
        <end position="64"/>
    </location>
</feature>
<evidence type="ECO:0000313" key="2">
    <source>
        <dbReference type="EMBL" id="SPC81632.1"/>
    </source>
</evidence>
<name>A0A2N9F3D3_FAGSY</name>
<accession>A0A2N9F3D3</accession>
<dbReference type="Gene3D" id="1.20.1280.50">
    <property type="match status" value="1"/>
</dbReference>
<dbReference type="SMART" id="SM00256">
    <property type="entry name" value="FBOX"/>
    <property type="match status" value="1"/>
</dbReference>
<proteinExistence type="predicted"/>
<dbReference type="CDD" id="cd22157">
    <property type="entry name" value="F-box_AtFBW1-like"/>
    <property type="match status" value="1"/>
</dbReference>
<dbReference type="InterPro" id="IPR036047">
    <property type="entry name" value="F-box-like_dom_sf"/>
</dbReference>